<reference evidence="2" key="1">
    <citation type="submission" date="2023-07" db="EMBL/GenBank/DDBJ databases">
        <title>Characterization of two Paracoccaceae strains isolated from Phycosphere and proposal of Xinfangfangia lacusdiani sp. nov.</title>
        <authorList>
            <person name="Deng Y."/>
            <person name="Zhang Y.Q."/>
        </authorList>
    </citation>
    <scope>NUCLEOTIDE SEQUENCE [LARGE SCALE GENOMIC DNA]</scope>
    <source>
        <strain evidence="2">CPCC 101403</strain>
    </source>
</reference>
<proteinExistence type="predicted"/>
<organism evidence="1 2">
    <name type="scientific">Paracoccus broussonetiae</name>
    <dbReference type="NCBI Taxonomy" id="3075834"/>
    <lineage>
        <taxon>Bacteria</taxon>
        <taxon>Pseudomonadati</taxon>
        <taxon>Pseudomonadota</taxon>
        <taxon>Alphaproteobacteria</taxon>
        <taxon>Rhodobacterales</taxon>
        <taxon>Paracoccaceae</taxon>
        <taxon>Paracoccus</taxon>
    </lineage>
</organism>
<dbReference type="Proteomes" id="UP001251085">
    <property type="component" value="Unassembled WGS sequence"/>
</dbReference>
<keyword evidence="2" id="KW-1185">Reference proteome</keyword>
<dbReference type="EMBL" id="JAVRQI010000001">
    <property type="protein sequence ID" value="MDT1060331.1"/>
    <property type="molecule type" value="Genomic_DNA"/>
</dbReference>
<dbReference type="RefSeq" id="WP_311757444.1">
    <property type="nucleotide sequence ID" value="NZ_JAVRQI010000001.1"/>
</dbReference>
<sequence length="103" mass="11313">MTFAIADRDPIARGVAECLGLDPDTFVGILSDLRAGRRLVAPDDPEERAEWLQAVSYVATLESMLTNAAVFTPVLHEDAISALAQRVHEESRILHVPEVHPIQ</sequence>
<gene>
    <name evidence="1" type="ORF">RM190_00595</name>
</gene>
<protein>
    <submittedName>
        <fullName evidence="1">Uncharacterized protein</fullName>
    </submittedName>
</protein>
<accession>A0ABU3E7Y1</accession>
<comment type="caution">
    <text evidence="1">The sequence shown here is derived from an EMBL/GenBank/DDBJ whole genome shotgun (WGS) entry which is preliminary data.</text>
</comment>
<evidence type="ECO:0000313" key="2">
    <source>
        <dbReference type="Proteomes" id="UP001251085"/>
    </source>
</evidence>
<evidence type="ECO:0000313" key="1">
    <source>
        <dbReference type="EMBL" id="MDT1060331.1"/>
    </source>
</evidence>
<name>A0ABU3E7Y1_9RHOB</name>